<evidence type="ECO:0000313" key="2">
    <source>
        <dbReference type="Proteomes" id="UP001057452"/>
    </source>
</evidence>
<name>A0ACB9X9K1_CHAAC</name>
<protein>
    <submittedName>
        <fullName evidence="1">Uncharacterized protein</fullName>
    </submittedName>
</protein>
<reference evidence="1" key="1">
    <citation type="submission" date="2022-05" db="EMBL/GenBank/DDBJ databases">
        <title>Chromosome-level genome of Chaenocephalus aceratus.</title>
        <authorList>
            <person name="Park H."/>
        </authorList>
    </citation>
    <scope>NUCLEOTIDE SEQUENCE</scope>
    <source>
        <strain evidence="1">KU_202001</strain>
    </source>
</reference>
<evidence type="ECO:0000313" key="1">
    <source>
        <dbReference type="EMBL" id="KAI4823294.1"/>
    </source>
</evidence>
<dbReference type="EMBL" id="CM043791">
    <property type="protein sequence ID" value="KAI4823294.1"/>
    <property type="molecule type" value="Genomic_DNA"/>
</dbReference>
<organism evidence="1 2">
    <name type="scientific">Chaenocephalus aceratus</name>
    <name type="common">Blackfin icefish</name>
    <name type="synonym">Chaenichthys aceratus</name>
    <dbReference type="NCBI Taxonomy" id="36190"/>
    <lineage>
        <taxon>Eukaryota</taxon>
        <taxon>Metazoa</taxon>
        <taxon>Chordata</taxon>
        <taxon>Craniata</taxon>
        <taxon>Vertebrata</taxon>
        <taxon>Euteleostomi</taxon>
        <taxon>Actinopterygii</taxon>
        <taxon>Neopterygii</taxon>
        <taxon>Teleostei</taxon>
        <taxon>Neoteleostei</taxon>
        <taxon>Acanthomorphata</taxon>
        <taxon>Eupercaria</taxon>
        <taxon>Perciformes</taxon>
        <taxon>Notothenioidei</taxon>
        <taxon>Channichthyidae</taxon>
        <taxon>Chaenocephalus</taxon>
    </lineage>
</organism>
<proteinExistence type="predicted"/>
<sequence>MVPATKEPQSIDVVARASPAVVGLLDALGDRRVKSWTFAKRGRPTMQLKLLQAKQEETQGAIEEEKEEKKKAMLEQASLCHPVYGQTHSRQ</sequence>
<gene>
    <name evidence="1" type="ORF">KUCAC02_011887</name>
</gene>
<accession>A0ACB9X9K1</accession>
<comment type="caution">
    <text evidence="1">The sequence shown here is derived from an EMBL/GenBank/DDBJ whole genome shotgun (WGS) entry which is preliminary data.</text>
</comment>
<dbReference type="Proteomes" id="UP001057452">
    <property type="component" value="Chromosome 7"/>
</dbReference>
<keyword evidence="2" id="KW-1185">Reference proteome</keyword>